<keyword evidence="2" id="KW-1185">Reference proteome</keyword>
<sequence length="130" mass="14512">MNTHIGIDAPTVSAVELKLPPFWPADPELWFFQVEAQFAALRITADLTRNHHILSSLPPATASEVGDLLLAPPAENTYQTLKETLIRRLTPSEPERLRQLLNDTDLGDRTPSQLLRHAHVAGETLKKYLA</sequence>
<dbReference type="EMBL" id="CM023478">
    <property type="protein sequence ID" value="KAH7934192.1"/>
    <property type="molecule type" value="Genomic_DNA"/>
</dbReference>
<accession>A0ACB8C5P6</accession>
<organism evidence="1 2">
    <name type="scientific">Dermacentor silvarum</name>
    <name type="common">Tick</name>
    <dbReference type="NCBI Taxonomy" id="543639"/>
    <lineage>
        <taxon>Eukaryota</taxon>
        <taxon>Metazoa</taxon>
        <taxon>Ecdysozoa</taxon>
        <taxon>Arthropoda</taxon>
        <taxon>Chelicerata</taxon>
        <taxon>Arachnida</taxon>
        <taxon>Acari</taxon>
        <taxon>Parasitiformes</taxon>
        <taxon>Ixodida</taxon>
        <taxon>Ixodoidea</taxon>
        <taxon>Ixodidae</taxon>
        <taxon>Rhipicephalinae</taxon>
        <taxon>Dermacentor</taxon>
    </lineage>
</organism>
<reference evidence="1" key="1">
    <citation type="submission" date="2020-05" db="EMBL/GenBank/DDBJ databases">
        <title>Large-scale comparative analyses of tick genomes elucidate their genetic diversity and vector capacities.</title>
        <authorList>
            <person name="Jia N."/>
            <person name="Wang J."/>
            <person name="Shi W."/>
            <person name="Du L."/>
            <person name="Sun Y."/>
            <person name="Zhan W."/>
            <person name="Jiang J."/>
            <person name="Wang Q."/>
            <person name="Zhang B."/>
            <person name="Ji P."/>
            <person name="Sakyi L.B."/>
            <person name="Cui X."/>
            <person name="Yuan T."/>
            <person name="Jiang B."/>
            <person name="Yang W."/>
            <person name="Lam T.T.-Y."/>
            <person name="Chang Q."/>
            <person name="Ding S."/>
            <person name="Wang X."/>
            <person name="Zhu J."/>
            <person name="Ruan X."/>
            <person name="Zhao L."/>
            <person name="Wei J."/>
            <person name="Que T."/>
            <person name="Du C."/>
            <person name="Cheng J."/>
            <person name="Dai P."/>
            <person name="Han X."/>
            <person name="Huang E."/>
            <person name="Gao Y."/>
            <person name="Liu J."/>
            <person name="Shao H."/>
            <person name="Ye R."/>
            <person name="Li L."/>
            <person name="Wei W."/>
            <person name="Wang X."/>
            <person name="Wang C."/>
            <person name="Yang T."/>
            <person name="Huo Q."/>
            <person name="Li W."/>
            <person name="Guo W."/>
            <person name="Chen H."/>
            <person name="Zhou L."/>
            <person name="Ni X."/>
            <person name="Tian J."/>
            <person name="Zhou Y."/>
            <person name="Sheng Y."/>
            <person name="Liu T."/>
            <person name="Pan Y."/>
            <person name="Xia L."/>
            <person name="Li J."/>
            <person name="Zhao F."/>
            <person name="Cao W."/>
        </authorList>
    </citation>
    <scope>NUCLEOTIDE SEQUENCE</scope>
    <source>
        <strain evidence="1">Dsil-2018</strain>
    </source>
</reference>
<dbReference type="Proteomes" id="UP000821865">
    <property type="component" value="Chromosome 9"/>
</dbReference>
<evidence type="ECO:0000313" key="2">
    <source>
        <dbReference type="Proteomes" id="UP000821865"/>
    </source>
</evidence>
<comment type="caution">
    <text evidence="1">The sequence shown here is derived from an EMBL/GenBank/DDBJ whole genome shotgun (WGS) entry which is preliminary data.</text>
</comment>
<name>A0ACB8C5P6_DERSI</name>
<protein>
    <submittedName>
        <fullName evidence="1">Uncharacterized protein</fullName>
    </submittedName>
</protein>
<gene>
    <name evidence="1" type="ORF">HPB49_022753</name>
</gene>
<proteinExistence type="predicted"/>
<evidence type="ECO:0000313" key="1">
    <source>
        <dbReference type="EMBL" id="KAH7934192.1"/>
    </source>
</evidence>